<dbReference type="InterPro" id="IPR004089">
    <property type="entry name" value="MCPsignal_dom"/>
</dbReference>
<organism evidence="5 6">
    <name type="scientific">Novispirillum itersonii</name>
    <name type="common">Aquaspirillum itersonii</name>
    <dbReference type="NCBI Taxonomy" id="189"/>
    <lineage>
        <taxon>Bacteria</taxon>
        <taxon>Pseudomonadati</taxon>
        <taxon>Pseudomonadota</taxon>
        <taxon>Alphaproteobacteria</taxon>
        <taxon>Rhodospirillales</taxon>
        <taxon>Novispirillaceae</taxon>
        <taxon>Novispirillum</taxon>
    </lineage>
</organism>
<dbReference type="GO" id="GO:0007165">
    <property type="term" value="P:signal transduction"/>
    <property type="evidence" value="ECO:0007669"/>
    <property type="project" value="UniProtKB-KW"/>
</dbReference>
<feature type="region of interest" description="Disordered" evidence="3">
    <location>
        <begin position="1"/>
        <end position="26"/>
    </location>
</feature>
<evidence type="ECO:0000313" key="6">
    <source>
        <dbReference type="Proteomes" id="UP000544872"/>
    </source>
</evidence>
<name>A0A7X0DP65_NOVIT</name>
<evidence type="ECO:0000259" key="4">
    <source>
        <dbReference type="PROSITE" id="PS50111"/>
    </source>
</evidence>
<evidence type="ECO:0000256" key="1">
    <source>
        <dbReference type="ARBA" id="ARBA00023224"/>
    </source>
</evidence>
<dbReference type="SUPFAM" id="SSF58104">
    <property type="entry name" value="Methyl-accepting chemotaxis protein (MCP) signaling domain"/>
    <property type="match status" value="1"/>
</dbReference>
<dbReference type="EMBL" id="JACIIX010000008">
    <property type="protein sequence ID" value="MBB6210932.1"/>
    <property type="molecule type" value="Genomic_DNA"/>
</dbReference>
<comment type="caution">
    <text evidence="5">The sequence shown here is derived from an EMBL/GenBank/DDBJ whole genome shotgun (WGS) entry which is preliminary data.</text>
</comment>
<protein>
    <submittedName>
        <fullName evidence="5">Methyl-accepting chemotaxis protein</fullName>
    </submittedName>
</protein>
<dbReference type="Pfam" id="PF00015">
    <property type="entry name" value="MCPsignal"/>
    <property type="match status" value="1"/>
</dbReference>
<keyword evidence="1 2" id="KW-0807">Transducer</keyword>
<dbReference type="RefSeq" id="WP_184263746.1">
    <property type="nucleotide sequence ID" value="NZ_JACIIX010000008.1"/>
</dbReference>
<dbReference type="GO" id="GO:0016020">
    <property type="term" value="C:membrane"/>
    <property type="evidence" value="ECO:0007669"/>
    <property type="project" value="InterPro"/>
</dbReference>
<gene>
    <name evidence="5" type="ORF">FHS48_002362</name>
</gene>
<reference evidence="5 6" key="1">
    <citation type="submission" date="2020-08" db="EMBL/GenBank/DDBJ databases">
        <title>Genomic Encyclopedia of Type Strains, Phase IV (KMG-IV): sequencing the most valuable type-strain genomes for metagenomic binning, comparative biology and taxonomic classification.</title>
        <authorList>
            <person name="Goeker M."/>
        </authorList>
    </citation>
    <scope>NUCLEOTIDE SEQUENCE [LARGE SCALE GENOMIC DNA]</scope>
    <source>
        <strain evidence="5 6">DSM 11590</strain>
    </source>
</reference>
<proteinExistence type="predicted"/>
<dbReference type="Gene3D" id="1.10.287.950">
    <property type="entry name" value="Methyl-accepting chemotaxis protein"/>
    <property type="match status" value="1"/>
</dbReference>
<sequence length="483" mass="51478">MSKDLYASREPGGGGEGIAAPSSGTTGLEATAQSMAGTVGDLWNRLASVSGELDSVSGKVSHHVTQFGDIRAATESMLTVNAEIGSAARSADGLARTVVQEADSSQSSLREATGLIRELLGSVERIEVFLNNLSSTLGRVTEVSREIDTIASQTRLLALNATIEAARAGEAGKGFAVVASEVKALAQQTSNATAHIGETVGQLGGIVSELARESLDSRDRAAAVESATTTLGTVMDGLCVQISSMGQQVAGIVQEAERNETSCRSVAGIISGVMQELETESVALSDANRHTAEVMWESQKVVEEAMLAGLTTPDSVFLDLVRDGATAITAAFEAALSRGEITEADLFDETYRPIPGSDPQQVMTRFTEFTDRVLPPIQEPILKRNANILFCVGIDRNAYLPTHNTVYSKPQGKDPVWNAANCRNRRIFNDPTGLAAARNTKPFRLTSYRRDMGGGTFVMCKDLSVPIFLRGRHWGGFRMGYKL</sequence>
<dbReference type="PROSITE" id="PS50111">
    <property type="entry name" value="CHEMOTAXIS_TRANSDUC_2"/>
    <property type="match status" value="1"/>
</dbReference>
<dbReference type="PANTHER" id="PTHR32089:SF112">
    <property type="entry name" value="LYSOZYME-LIKE PROTEIN-RELATED"/>
    <property type="match status" value="1"/>
</dbReference>
<evidence type="ECO:0000313" key="5">
    <source>
        <dbReference type="EMBL" id="MBB6210932.1"/>
    </source>
</evidence>
<keyword evidence="6" id="KW-1185">Reference proteome</keyword>
<feature type="domain" description="Methyl-accepting transducer" evidence="4">
    <location>
        <begin position="38"/>
        <end position="274"/>
    </location>
</feature>
<evidence type="ECO:0000256" key="2">
    <source>
        <dbReference type="PROSITE-ProRule" id="PRU00284"/>
    </source>
</evidence>
<dbReference type="SMART" id="SM00283">
    <property type="entry name" value="MA"/>
    <property type="match status" value="1"/>
</dbReference>
<accession>A0A7X0DP65</accession>
<evidence type="ECO:0000256" key="3">
    <source>
        <dbReference type="SAM" id="MobiDB-lite"/>
    </source>
</evidence>
<dbReference type="Proteomes" id="UP000544872">
    <property type="component" value="Unassembled WGS sequence"/>
</dbReference>
<dbReference type="AlphaFoldDB" id="A0A7X0DP65"/>
<dbReference type="PANTHER" id="PTHR32089">
    <property type="entry name" value="METHYL-ACCEPTING CHEMOTAXIS PROTEIN MCPB"/>
    <property type="match status" value="1"/>
</dbReference>